<keyword evidence="3" id="KW-1185">Reference proteome</keyword>
<dbReference type="OrthoDB" id="9814067at2"/>
<comment type="caution">
    <text evidence="2">The sequence shown here is derived from an EMBL/GenBank/DDBJ whole genome shotgun (WGS) entry which is preliminary data.</text>
</comment>
<evidence type="ECO:0000313" key="3">
    <source>
        <dbReference type="Proteomes" id="UP000472320"/>
    </source>
</evidence>
<accession>A0A6L6QL93</accession>
<dbReference type="GO" id="GO:0003677">
    <property type="term" value="F:DNA binding"/>
    <property type="evidence" value="ECO:0007669"/>
    <property type="project" value="InterPro"/>
</dbReference>
<feature type="domain" description="Transposase IS200-like" evidence="1">
    <location>
        <begin position="9"/>
        <end position="124"/>
    </location>
</feature>
<dbReference type="RefSeq" id="WP_155456125.1">
    <property type="nucleotide sequence ID" value="NZ_WNKX01000019.1"/>
</dbReference>
<dbReference type="PANTHER" id="PTHR34322">
    <property type="entry name" value="TRANSPOSASE, Y1_TNP DOMAIN-CONTAINING"/>
    <property type="match status" value="1"/>
</dbReference>
<reference evidence="2 3" key="1">
    <citation type="submission" date="2019-11" db="EMBL/GenBank/DDBJ databases">
        <title>Type strains purchased from KCTC, JCM and DSMZ.</title>
        <authorList>
            <person name="Lu H."/>
        </authorList>
    </citation>
    <scope>NUCLEOTIDE SEQUENCE [LARGE SCALE GENOMIC DNA]</scope>
    <source>
        <strain evidence="2 3">JCM 31587</strain>
    </source>
</reference>
<dbReference type="Gene3D" id="3.30.70.1290">
    <property type="entry name" value="Transposase IS200-like"/>
    <property type="match status" value="1"/>
</dbReference>
<gene>
    <name evidence="2" type="ORF">GM658_21615</name>
</gene>
<dbReference type="PANTHER" id="PTHR34322:SF2">
    <property type="entry name" value="TRANSPOSASE IS200-LIKE DOMAIN-CONTAINING PROTEIN"/>
    <property type="match status" value="1"/>
</dbReference>
<dbReference type="Pfam" id="PF01797">
    <property type="entry name" value="Y1_Tnp"/>
    <property type="match status" value="1"/>
</dbReference>
<dbReference type="SUPFAM" id="SSF143422">
    <property type="entry name" value="Transposase IS200-like"/>
    <property type="match status" value="1"/>
</dbReference>
<name>A0A6L6QL93_9BURK</name>
<dbReference type="InterPro" id="IPR002686">
    <property type="entry name" value="Transposase_17"/>
</dbReference>
<dbReference type="InterPro" id="IPR036515">
    <property type="entry name" value="Transposase_17_sf"/>
</dbReference>
<proteinExistence type="predicted"/>
<dbReference type="GO" id="GO:0004803">
    <property type="term" value="F:transposase activity"/>
    <property type="evidence" value="ECO:0007669"/>
    <property type="project" value="InterPro"/>
</dbReference>
<evidence type="ECO:0000313" key="2">
    <source>
        <dbReference type="EMBL" id="MTW13208.1"/>
    </source>
</evidence>
<evidence type="ECO:0000259" key="1">
    <source>
        <dbReference type="SMART" id="SM01321"/>
    </source>
</evidence>
<dbReference type="EMBL" id="WNKX01000019">
    <property type="protein sequence ID" value="MTW13208.1"/>
    <property type="molecule type" value="Genomic_DNA"/>
</dbReference>
<dbReference type="SMART" id="SM01321">
    <property type="entry name" value="Y1_Tnp"/>
    <property type="match status" value="1"/>
</dbReference>
<dbReference type="Proteomes" id="UP000472320">
    <property type="component" value="Unassembled WGS sequence"/>
</dbReference>
<organism evidence="2 3">
    <name type="scientific">Massilia eburnea</name>
    <dbReference type="NCBI Taxonomy" id="1776165"/>
    <lineage>
        <taxon>Bacteria</taxon>
        <taxon>Pseudomonadati</taxon>
        <taxon>Pseudomonadota</taxon>
        <taxon>Betaproteobacteria</taxon>
        <taxon>Burkholderiales</taxon>
        <taxon>Oxalobacteraceae</taxon>
        <taxon>Telluria group</taxon>
        <taxon>Massilia</taxon>
    </lineage>
</organism>
<protein>
    <submittedName>
        <fullName evidence="2">Transposase</fullName>
    </submittedName>
</protein>
<dbReference type="GO" id="GO:0006313">
    <property type="term" value="P:DNA transposition"/>
    <property type="evidence" value="ECO:0007669"/>
    <property type="project" value="InterPro"/>
</dbReference>
<sequence length="230" mass="26308">MPRRARIVIPRVPVHLIQRGHNRRACFLEEEDFEYYLHWLEFFATKFGCEVHAYVLMHNHVHIAATPHERDALAHLMKSLNQRFVAHINKCHERTGTLWEGRFKSCLILDPDYFLTCMRYIELNPVRAGIVEHPREYRWSSYRANAEGSENSCIAQHVHYLSLGSNDAERRAAYRELVAGASNEIATNLIRCATNSNHIIGDPSSELELGAALAGRLPPGQRGRPKKGTT</sequence>
<dbReference type="AlphaFoldDB" id="A0A6L6QL93"/>